<dbReference type="Gene3D" id="3.30.70.3290">
    <property type="match status" value="1"/>
</dbReference>
<evidence type="ECO:0000256" key="7">
    <source>
        <dbReference type="ARBA" id="ARBA00023315"/>
    </source>
</evidence>
<dbReference type="GO" id="GO:0006633">
    <property type="term" value="P:fatty acid biosynthetic process"/>
    <property type="evidence" value="ECO:0007669"/>
    <property type="project" value="InterPro"/>
</dbReference>
<dbReference type="InterPro" id="IPR049551">
    <property type="entry name" value="PKS_DH_C"/>
</dbReference>
<feature type="domain" description="PKS/mFAS DH" evidence="11">
    <location>
        <begin position="943"/>
        <end position="1247"/>
    </location>
</feature>
<dbReference type="Pfam" id="PF02801">
    <property type="entry name" value="Ketoacyl-synt_C"/>
    <property type="match status" value="1"/>
</dbReference>
<dbReference type="Pfam" id="PF16197">
    <property type="entry name" value="KAsynt_C_assoc"/>
    <property type="match status" value="1"/>
</dbReference>
<dbReference type="PROSITE" id="PS52004">
    <property type="entry name" value="KS3_2"/>
    <property type="match status" value="1"/>
</dbReference>
<dbReference type="HOGENOM" id="CLU_000022_31_0_1"/>
<dbReference type="GO" id="GO:0004315">
    <property type="term" value="F:3-oxoacyl-[acyl-carrier-protein] synthase activity"/>
    <property type="evidence" value="ECO:0007669"/>
    <property type="project" value="InterPro"/>
</dbReference>
<dbReference type="Pfam" id="PF00107">
    <property type="entry name" value="ADH_zinc_N"/>
    <property type="match status" value="1"/>
</dbReference>
<dbReference type="InterPro" id="IPR011032">
    <property type="entry name" value="GroES-like_sf"/>
</dbReference>
<dbReference type="Proteomes" id="UP000007322">
    <property type="component" value="Chromosome 7"/>
</dbReference>
<dbReference type="InterPro" id="IPR013149">
    <property type="entry name" value="ADH-like_C"/>
</dbReference>
<evidence type="ECO:0000313" key="13">
    <source>
        <dbReference type="Proteomes" id="UP000007322"/>
    </source>
</evidence>
<keyword evidence="2" id="KW-0597">Phosphoprotein</keyword>
<dbReference type="InterPro" id="IPR014031">
    <property type="entry name" value="Ketoacyl_synth_C"/>
</dbReference>
<proteinExistence type="predicted"/>
<evidence type="ECO:0000256" key="3">
    <source>
        <dbReference type="ARBA" id="ARBA00022679"/>
    </source>
</evidence>
<dbReference type="SMART" id="SM00822">
    <property type="entry name" value="PKS_KR"/>
    <property type="match status" value="1"/>
</dbReference>
<dbReference type="InterPro" id="IPR057326">
    <property type="entry name" value="KR_dom"/>
</dbReference>
<dbReference type="OrthoDB" id="329835at2759"/>
<dbReference type="SUPFAM" id="SSF55048">
    <property type="entry name" value="Probable ACP-binding domain of malonyl-CoA ACP transacylase"/>
    <property type="match status" value="1"/>
</dbReference>
<dbReference type="InterPro" id="IPR016035">
    <property type="entry name" value="Acyl_Trfase/lysoPLipase"/>
</dbReference>
<dbReference type="SUPFAM" id="SSF50129">
    <property type="entry name" value="GroES-like"/>
    <property type="match status" value="1"/>
</dbReference>
<dbReference type="Pfam" id="PF14765">
    <property type="entry name" value="PS-DH"/>
    <property type="match status" value="1"/>
</dbReference>
<dbReference type="Pfam" id="PF00109">
    <property type="entry name" value="ketoacyl-synt"/>
    <property type="match status" value="1"/>
</dbReference>
<dbReference type="Pfam" id="PF00698">
    <property type="entry name" value="Acyl_transf_1"/>
    <property type="match status" value="1"/>
</dbReference>
<evidence type="ECO:0000256" key="6">
    <source>
        <dbReference type="ARBA" id="ARBA00023268"/>
    </source>
</evidence>
<dbReference type="Pfam" id="PF08659">
    <property type="entry name" value="KR"/>
    <property type="match status" value="1"/>
</dbReference>
<dbReference type="InterPro" id="IPR020807">
    <property type="entry name" value="PKS_DH"/>
</dbReference>
<dbReference type="InterPro" id="IPR016039">
    <property type="entry name" value="Thiolase-like"/>
</dbReference>
<dbReference type="SMART" id="SM00827">
    <property type="entry name" value="PKS_AT"/>
    <property type="match status" value="1"/>
</dbReference>
<dbReference type="eggNOG" id="KOG1202">
    <property type="taxonomic scope" value="Eukaryota"/>
</dbReference>
<dbReference type="PROSITE" id="PS50075">
    <property type="entry name" value="CARRIER"/>
    <property type="match status" value="1"/>
</dbReference>
<dbReference type="RefSeq" id="XP_003666527.1">
    <property type="nucleotide sequence ID" value="XM_003666479.1"/>
</dbReference>
<gene>
    <name evidence="12" type="ORF">MYCTH_85595</name>
</gene>
<dbReference type="PROSITE" id="PS00606">
    <property type="entry name" value="KS3_1"/>
    <property type="match status" value="1"/>
</dbReference>
<protein>
    <submittedName>
        <fullName evidence="12">Polyketide synthase</fullName>
    </submittedName>
</protein>
<evidence type="ECO:0000256" key="5">
    <source>
        <dbReference type="ARBA" id="ARBA00023002"/>
    </source>
</evidence>
<dbReference type="Pfam" id="PF08242">
    <property type="entry name" value="Methyltransf_12"/>
    <property type="match status" value="1"/>
</dbReference>
<dbReference type="InterPro" id="IPR001227">
    <property type="entry name" value="Ac_transferase_dom_sf"/>
</dbReference>
<dbReference type="Gene3D" id="3.40.366.10">
    <property type="entry name" value="Malonyl-Coenzyme A Acyl Carrier Protein, domain 2"/>
    <property type="match status" value="1"/>
</dbReference>
<dbReference type="GO" id="GO:0004312">
    <property type="term" value="F:fatty acid synthase activity"/>
    <property type="evidence" value="ECO:0007669"/>
    <property type="project" value="TreeGrafter"/>
</dbReference>
<accession>G2QNQ8</accession>
<feature type="active site" description="Proton donor; for dehydratase activity" evidence="8">
    <location>
        <position position="1155"/>
    </location>
</feature>
<feature type="domain" description="Carrier" evidence="9">
    <location>
        <begin position="2509"/>
        <end position="2587"/>
    </location>
</feature>
<feature type="region of interest" description="N-terminal hotdog fold" evidence="8">
    <location>
        <begin position="943"/>
        <end position="1069"/>
    </location>
</feature>
<dbReference type="GO" id="GO:0044550">
    <property type="term" value="P:secondary metabolite biosynthetic process"/>
    <property type="evidence" value="ECO:0007669"/>
    <property type="project" value="UniProtKB-ARBA"/>
</dbReference>
<feature type="active site" description="Proton acceptor; for dehydratase activity" evidence="8">
    <location>
        <position position="975"/>
    </location>
</feature>
<dbReference type="CDD" id="cd02440">
    <property type="entry name" value="AdoMet_MTases"/>
    <property type="match status" value="1"/>
</dbReference>
<dbReference type="InterPro" id="IPR032821">
    <property type="entry name" value="PKS_assoc"/>
</dbReference>
<dbReference type="InterPro" id="IPR014030">
    <property type="entry name" value="Ketoacyl_synth_N"/>
</dbReference>
<dbReference type="SMART" id="SM00826">
    <property type="entry name" value="PKS_DH"/>
    <property type="match status" value="1"/>
</dbReference>
<dbReference type="STRING" id="573729.G2QNQ8"/>
<dbReference type="InterPro" id="IPR020806">
    <property type="entry name" value="PKS_PP-bd"/>
</dbReference>
<name>G2QNQ8_THET4</name>
<dbReference type="PROSITE" id="PS00012">
    <property type="entry name" value="PHOSPHOPANTETHEINE"/>
    <property type="match status" value="1"/>
</dbReference>
<evidence type="ECO:0000256" key="4">
    <source>
        <dbReference type="ARBA" id="ARBA00022857"/>
    </source>
</evidence>
<dbReference type="InterPro" id="IPR020841">
    <property type="entry name" value="PKS_Beta-ketoAc_synthase_dom"/>
</dbReference>
<dbReference type="CDD" id="cd00833">
    <property type="entry name" value="PKS"/>
    <property type="match status" value="1"/>
</dbReference>
<evidence type="ECO:0000256" key="8">
    <source>
        <dbReference type="PROSITE-ProRule" id="PRU01363"/>
    </source>
</evidence>
<dbReference type="InterPro" id="IPR036736">
    <property type="entry name" value="ACP-like_sf"/>
</dbReference>
<dbReference type="VEuPathDB" id="FungiDB:MYCTH_85595"/>
<dbReference type="InterPro" id="IPR016036">
    <property type="entry name" value="Malonyl_transacylase_ACP-bd"/>
</dbReference>
<dbReference type="Gene3D" id="1.10.1200.10">
    <property type="entry name" value="ACP-like"/>
    <property type="match status" value="1"/>
</dbReference>
<dbReference type="SUPFAM" id="SSF53335">
    <property type="entry name" value="S-adenosyl-L-methionine-dependent methyltransferases"/>
    <property type="match status" value="1"/>
</dbReference>
<keyword evidence="1" id="KW-0596">Phosphopantetheine</keyword>
<dbReference type="PANTHER" id="PTHR43775:SF29">
    <property type="entry name" value="ASPERFURANONE POLYKETIDE SYNTHASE AFOG-RELATED"/>
    <property type="match status" value="1"/>
</dbReference>
<keyword evidence="5" id="KW-0560">Oxidoreductase</keyword>
<dbReference type="PROSITE" id="PS52019">
    <property type="entry name" value="PKS_MFAS_DH"/>
    <property type="match status" value="1"/>
</dbReference>
<dbReference type="EMBL" id="CP003008">
    <property type="protein sequence ID" value="AEO61282.1"/>
    <property type="molecule type" value="Genomic_DNA"/>
</dbReference>
<dbReference type="Pfam" id="PF23297">
    <property type="entry name" value="ACP_SdgA_C"/>
    <property type="match status" value="1"/>
</dbReference>
<dbReference type="InterPro" id="IPR009081">
    <property type="entry name" value="PP-bd_ACP"/>
</dbReference>
<keyword evidence="3" id="KW-0808">Transferase</keyword>
<dbReference type="InterPro" id="IPR013217">
    <property type="entry name" value="Methyltransf_12"/>
</dbReference>
<dbReference type="OMA" id="IATNFMA"/>
<reference evidence="12 13" key="1">
    <citation type="journal article" date="2011" name="Nat. Biotechnol.">
        <title>Comparative genomic analysis of the thermophilic biomass-degrading fungi Myceliophthora thermophila and Thielavia terrestris.</title>
        <authorList>
            <person name="Berka R.M."/>
            <person name="Grigoriev I.V."/>
            <person name="Otillar R."/>
            <person name="Salamov A."/>
            <person name="Grimwood J."/>
            <person name="Reid I."/>
            <person name="Ishmael N."/>
            <person name="John T."/>
            <person name="Darmond C."/>
            <person name="Moisan M.-C."/>
            <person name="Henrissat B."/>
            <person name="Coutinho P.M."/>
            <person name="Lombard V."/>
            <person name="Natvig D.O."/>
            <person name="Lindquist E."/>
            <person name="Schmutz J."/>
            <person name="Lucas S."/>
            <person name="Harris P."/>
            <person name="Powlowski J."/>
            <person name="Bellemare A."/>
            <person name="Taylor D."/>
            <person name="Butler G."/>
            <person name="de Vries R.P."/>
            <person name="Allijn I.E."/>
            <person name="van den Brink J."/>
            <person name="Ushinsky S."/>
            <person name="Storms R."/>
            <person name="Powell A.J."/>
            <person name="Paulsen I.T."/>
            <person name="Elbourne L.D.H."/>
            <person name="Baker S.E."/>
            <person name="Magnuson J."/>
            <person name="LaBoissiere S."/>
            <person name="Clutterbuck A.J."/>
            <person name="Martinez D."/>
            <person name="Wogulis M."/>
            <person name="de Leon A.L."/>
            <person name="Rey M.W."/>
            <person name="Tsang A."/>
        </authorList>
    </citation>
    <scope>NUCLEOTIDE SEQUENCE [LARGE SCALE GENOMIC DNA]</scope>
    <source>
        <strain evidence="13">ATCC 42464 / BCRC 31852 / DSM 1799</strain>
    </source>
</reference>
<dbReference type="InParanoid" id="G2QNQ8"/>
<dbReference type="Gene3D" id="3.40.50.150">
    <property type="entry name" value="Vaccinia Virus protein VP39"/>
    <property type="match status" value="1"/>
</dbReference>
<sequence>MDEAKYSGRVGDQPDDIAIVGYAFRLPQDVDDDFTFWDVLQKRRNLRTDWPASRINADAFKFHHGKGAHFINEDLAAFDAPFFSLTAKEAAAMDPMQRWTLETSYRAFENAGMPAEALRGSRTAVFSASMLEDYARMTAMDPDNTERTAVTGSTVACVIPNRVSWYFDLRGPSIHVNTACSSALSAVDMACKNLQAGDSSCALVTGANLLLDPGVFQVLSNGGFLSPDGVCHSFDHHANGYARGEGFVALVLKPVTAAVRDGDVVRAVIRAVGSNQDGNTPVLTQPSAQAQEDLIRHVYARAALPFDQTRYVEAHGTGTRVGDPIEVRAIGRVFRDFRSAEEPMFVGSVKANVGHLEGASALASIVKAILILEKGIIPGQPLLEKLNPDIDADMHHIMVPLEDTVWPSPGLRRISVNSFGFGGSNSHAILDDALHYMQERGLRGNHCTVSDPLVSNNTDVQARAVNGVNGEATRFPKLLVWSAADEGALNRMIQAYESYYEDRVAGDPSQLDRLAFTLAARRSRMLWRAFSIVNDGAETTSLTRPSKATRSSAEVGLAWVFTGQGAQYAHMGYDLCRYSVFRRTLEQVDGIYRGLGAEWSLFDELRSSENIDKPEYSQPLTTAVQVALVELLRSFGVSPKAVVGHSSGEVAAAYAIGALSLPSACKVAFFRGLLAGKLRAASACTPQAMISVNLSEAQVPDYLSKTELSTENALSSVCVACVNSPLNCTLSGPEAAIDAIKAQADRDGIFAQKLRTAVAYHSPSMLAIAGEYLTLMGHLEGAAASKVSGGITMMSSVTGKEVRPTELAKPQYWVSNMVSTVRFSDAVRALLDKFDSTITDLVEVGPHPALRRPARDTVGKEQQIRYAGVLDRSRPATETMLELVGQLFSLGHAVSIPSVNHEKAKPAPRPLVDCPAYPFDHSHRYWAESRLSRDFRLRGTVQGETLGMRASDWNPLAPRWRNFLSVESSPWLGHHKVSAGMLIMAIEAAQQQTAHGDRTVMGYQLEQANFLNPIIVPEAWEDRIETQVQLQPARKKENSFDVSIFSYSSRGGQWSECFHARITVEYQGEGAEGEHKRVADEAARTRQADAERRCRLPLDPEVFYRDASEHGLQYGDWFQLLREIRWDGRKTAVARVDLSRQRYRSESLVHPALLDTAFHVLRASAGQQPAANVPVRLEKAWFSATGWQHPGNGELRWLATSSRAIRDTDRPNRLGEDGTLQALAADGTVLCTIKTAVTAPVSKTAEGEKGNKEKKLLYSMEWKPQLSLLEPEQLARVCHVHFSARDETAIVSNHAKLCAALDLAAVRTLKHMDRSKIPKNHLLRHVDWMEHHVATLPAARRQEGETISDADLETRLREVEEVLPAWKLYTACARQLGSILAGEADPLQVVFESELANVFYANLFLNLCADGRLAAFLELASHENPAMRILEVGAGTGGMTGHVLNALQAREARTGAPSFAEYRYTDISPVFFERARNRWPDLHQQGRMTFQALDLDRPVDTQGLEAGSYDMIIAASVLHATPYLEATLRNVRTALKPGGRLVLVEVINPADVATNFMAGLVPGWWVAQEEWRPHSAAITEPMWDKLLRANGFSGNDMLLRDYESEECHIMSVIVSTAREPAKMQNGVSESESDKPKRRVVLVVDETPSDQQMQLAGLVGGLLGPGSGSGWQTPTVCPFARDELSRALTGLTEDDVVICLVEVDNRPLLANLSEQSYACLQQLVKGAPRLLWATAPSAADDPLAAHYGAVQGFLRSIRAEQSSSRLVSVAIEDCSDDATCADLIARAFRAAFEPSPPLGVASKEVEYVVRDGLLMTGRAVENVAGNEALRSLLQPHTQKVAWADAPALQLPMHTSGNDELLSFVQDITHDPEAEIGPDEVEMEAKAWSLSQDSLDNVVATRISDDDSLGTDERMPRSGTGCAGIITRVGRNVDKSLLRPGQRVCMLLPPGEGMRKYTRAHHTAVTKLPPAGNLSFEIGAASLVPAMTAYHALIDVARLRPGMTVLIHHAAGATAQMAVRMARAHGASRVLATASSPKEKQFVLDTLGLPAEDIFLARPAAAFASGVRAATQGAGVDVVFNNAFLGDDALLASCECLARGGCFVEAGRANLDSGTALPMSVFAKNISLSAAHLSDLSHDAVAGLAARVMELLDQGSVQPPQPLRVFDVSQANEAVKHVKTTEALGECVVIRPRDQDMVSYHEKEERNWMFDQRGSYLIAGGSGGLGRAIVRWMADRGAKHIIIASRSGATSEAARDLLADLGARGVNVVAMQCDVSSESSLAGMLEECTRRSMPPIRGCINAAMVLQDAIFQDSMTFAQWDLTMRSKVQSSYNLHRLLPQELDFFVLLSSLAGVVGQMGSANYAAGCAFQDALARHRLAHGQRGLSLDIGWMKNIGIIAETSAYQRQRQRLEDMQPIDAGELLAVLTLALDPALPLPMPLHAQPGQLLFGLRTPADLLAQGRAVPALLERPLFAAFSHHSTSVTAESSPSSVNASAPDDSVLFRQAAVGSRERSMIVRRALASKLARAMLIAPEDVEPTKPLSAYGVDSLMAVELRNWFGKEFGANVAVFDIMGGVPIAKIAETVAAKSTLK</sequence>
<feature type="region of interest" description="C-terminal hotdog fold" evidence="8">
    <location>
        <begin position="1090"/>
        <end position="1247"/>
    </location>
</feature>
<dbReference type="GeneID" id="11506484"/>
<keyword evidence="4" id="KW-0521">NADP</keyword>
<dbReference type="GO" id="GO:0031177">
    <property type="term" value="F:phosphopantetheine binding"/>
    <property type="evidence" value="ECO:0007669"/>
    <property type="project" value="InterPro"/>
</dbReference>
<dbReference type="Gene3D" id="3.10.129.110">
    <property type="entry name" value="Polyketide synthase dehydratase"/>
    <property type="match status" value="1"/>
</dbReference>
<dbReference type="InterPro" id="IPR018201">
    <property type="entry name" value="Ketoacyl_synth_AS"/>
</dbReference>
<dbReference type="GO" id="GO:0016491">
    <property type="term" value="F:oxidoreductase activity"/>
    <property type="evidence" value="ECO:0007669"/>
    <property type="project" value="UniProtKB-KW"/>
</dbReference>
<dbReference type="SMART" id="SM00825">
    <property type="entry name" value="PKS_KS"/>
    <property type="match status" value="1"/>
</dbReference>
<dbReference type="KEGG" id="mtm:MYCTH_85595"/>
<dbReference type="InterPro" id="IPR049900">
    <property type="entry name" value="PKS_mFAS_DH"/>
</dbReference>
<organism evidence="12 13">
    <name type="scientific">Thermothelomyces thermophilus (strain ATCC 42464 / BCRC 31852 / DSM 1799)</name>
    <name type="common">Sporotrichum thermophile</name>
    <dbReference type="NCBI Taxonomy" id="573729"/>
    <lineage>
        <taxon>Eukaryota</taxon>
        <taxon>Fungi</taxon>
        <taxon>Dikarya</taxon>
        <taxon>Ascomycota</taxon>
        <taxon>Pezizomycotina</taxon>
        <taxon>Sordariomycetes</taxon>
        <taxon>Sordariomycetidae</taxon>
        <taxon>Sordariales</taxon>
        <taxon>Chaetomiaceae</taxon>
        <taxon>Thermothelomyces</taxon>
    </lineage>
</organism>
<dbReference type="InterPro" id="IPR050091">
    <property type="entry name" value="PKS_NRPS_Biosynth_Enz"/>
</dbReference>
<dbReference type="SMART" id="SM00823">
    <property type="entry name" value="PKS_PP"/>
    <property type="match status" value="1"/>
</dbReference>
<dbReference type="CDD" id="cd05195">
    <property type="entry name" value="enoyl_red"/>
    <property type="match status" value="1"/>
</dbReference>
<dbReference type="InterPro" id="IPR006162">
    <property type="entry name" value="Ppantetheine_attach_site"/>
</dbReference>
<dbReference type="SUPFAM" id="SSF51735">
    <property type="entry name" value="NAD(P)-binding Rossmann-fold domains"/>
    <property type="match status" value="2"/>
</dbReference>
<dbReference type="InterPro" id="IPR036291">
    <property type="entry name" value="NAD(P)-bd_dom_sf"/>
</dbReference>
<evidence type="ECO:0000259" key="10">
    <source>
        <dbReference type="PROSITE" id="PS52004"/>
    </source>
</evidence>
<dbReference type="InterPro" id="IPR042104">
    <property type="entry name" value="PKS_dehydratase_sf"/>
</dbReference>
<evidence type="ECO:0000256" key="2">
    <source>
        <dbReference type="ARBA" id="ARBA00022553"/>
    </source>
</evidence>
<dbReference type="Gene3D" id="3.40.47.10">
    <property type="match status" value="1"/>
</dbReference>
<dbReference type="InterPro" id="IPR020843">
    <property type="entry name" value="ER"/>
</dbReference>
<evidence type="ECO:0000313" key="12">
    <source>
        <dbReference type="EMBL" id="AEO61282.1"/>
    </source>
</evidence>
<feature type="domain" description="Ketosynthase family 3 (KS3)" evidence="10">
    <location>
        <begin position="14"/>
        <end position="432"/>
    </location>
</feature>
<dbReference type="InterPro" id="IPR014043">
    <property type="entry name" value="Acyl_transferase_dom"/>
</dbReference>
<dbReference type="PANTHER" id="PTHR43775">
    <property type="entry name" value="FATTY ACID SYNTHASE"/>
    <property type="match status" value="1"/>
</dbReference>
<keyword evidence="7" id="KW-0012">Acyltransferase</keyword>
<dbReference type="SMART" id="SM00829">
    <property type="entry name" value="PKS_ER"/>
    <property type="match status" value="1"/>
</dbReference>
<dbReference type="InterPro" id="IPR013968">
    <property type="entry name" value="PKS_KR"/>
</dbReference>
<dbReference type="SUPFAM" id="SSF52151">
    <property type="entry name" value="FabD/lysophospholipase-like"/>
    <property type="match status" value="1"/>
</dbReference>
<keyword evidence="6" id="KW-0511">Multifunctional enzyme</keyword>
<dbReference type="SUPFAM" id="SSF53901">
    <property type="entry name" value="Thiolase-like"/>
    <property type="match status" value="1"/>
</dbReference>
<evidence type="ECO:0000256" key="1">
    <source>
        <dbReference type="ARBA" id="ARBA00022450"/>
    </source>
</evidence>
<evidence type="ECO:0000259" key="11">
    <source>
        <dbReference type="PROSITE" id="PS52019"/>
    </source>
</evidence>
<evidence type="ECO:0000259" key="9">
    <source>
        <dbReference type="PROSITE" id="PS50075"/>
    </source>
</evidence>
<dbReference type="Gene3D" id="3.40.50.720">
    <property type="entry name" value="NAD(P)-binding Rossmann-like Domain"/>
    <property type="match status" value="2"/>
</dbReference>
<dbReference type="Gene3D" id="3.90.180.10">
    <property type="entry name" value="Medium-chain alcohol dehydrogenases, catalytic domain"/>
    <property type="match status" value="1"/>
</dbReference>
<keyword evidence="13" id="KW-1185">Reference proteome</keyword>
<dbReference type="SUPFAM" id="SSF47336">
    <property type="entry name" value="ACP-like"/>
    <property type="match status" value="1"/>
</dbReference>
<dbReference type="InterPro" id="IPR029063">
    <property type="entry name" value="SAM-dependent_MTases_sf"/>
</dbReference>